<dbReference type="Proteomes" id="UP001190700">
    <property type="component" value="Unassembled WGS sequence"/>
</dbReference>
<evidence type="ECO:0008006" key="4">
    <source>
        <dbReference type="Google" id="ProtNLM"/>
    </source>
</evidence>
<comment type="caution">
    <text evidence="2">The sequence shown here is derived from an EMBL/GenBank/DDBJ whole genome shotgun (WGS) entry which is preliminary data.</text>
</comment>
<sequence length="128" mass="14932">MTWLLRLLVLIWRYLRRLLRPRRPDLSALQELLGDERFPVSLASHRRKSRHFVSQRLVMPGETIVECSPYAAVVLDANIGTHCHACYCLLREAQEVNLCTCDCARYCSESCMQYDSDIHKEECFLLSQ</sequence>
<keyword evidence="1" id="KW-0732">Signal</keyword>
<accession>A0AAE0GSD9</accession>
<dbReference type="AlphaFoldDB" id="A0AAE0GSD9"/>
<reference evidence="2 3" key="1">
    <citation type="journal article" date="2015" name="Genome Biol. Evol.">
        <title>Comparative Genomics of a Bacterivorous Green Alga Reveals Evolutionary Causalities and Consequences of Phago-Mixotrophic Mode of Nutrition.</title>
        <authorList>
            <person name="Burns J.A."/>
            <person name="Paasch A."/>
            <person name="Narechania A."/>
            <person name="Kim E."/>
        </authorList>
    </citation>
    <scope>NUCLEOTIDE SEQUENCE [LARGE SCALE GENOMIC DNA]</scope>
    <source>
        <strain evidence="2 3">PLY_AMNH</strain>
    </source>
</reference>
<dbReference type="Gene3D" id="6.10.140.2220">
    <property type="match status" value="1"/>
</dbReference>
<gene>
    <name evidence="2" type="ORF">CYMTET_8979</name>
</gene>
<proteinExistence type="predicted"/>
<dbReference type="InterPro" id="IPR046341">
    <property type="entry name" value="SET_dom_sf"/>
</dbReference>
<keyword evidence="3" id="KW-1185">Reference proteome</keyword>
<dbReference type="EMBL" id="LGRX02002884">
    <property type="protein sequence ID" value="KAK3283318.1"/>
    <property type="molecule type" value="Genomic_DNA"/>
</dbReference>
<evidence type="ECO:0000256" key="1">
    <source>
        <dbReference type="SAM" id="SignalP"/>
    </source>
</evidence>
<name>A0AAE0GSD9_9CHLO</name>
<evidence type="ECO:0000313" key="3">
    <source>
        <dbReference type="Proteomes" id="UP001190700"/>
    </source>
</evidence>
<evidence type="ECO:0000313" key="2">
    <source>
        <dbReference type="EMBL" id="KAK3283318.1"/>
    </source>
</evidence>
<organism evidence="2 3">
    <name type="scientific">Cymbomonas tetramitiformis</name>
    <dbReference type="NCBI Taxonomy" id="36881"/>
    <lineage>
        <taxon>Eukaryota</taxon>
        <taxon>Viridiplantae</taxon>
        <taxon>Chlorophyta</taxon>
        <taxon>Pyramimonadophyceae</taxon>
        <taxon>Pyramimonadales</taxon>
        <taxon>Pyramimonadaceae</taxon>
        <taxon>Cymbomonas</taxon>
    </lineage>
</organism>
<feature type="chain" id="PRO_5042077677" description="MYND-type domain-containing protein" evidence="1">
    <location>
        <begin position="22"/>
        <end position="128"/>
    </location>
</feature>
<dbReference type="Gene3D" id="2.170.270.10">
    <property type="entry name" value="SET domain"/>
    <property type="match status" value="1"/>
</dbReference>
<feature type="non-terminal residue" evidence="2">
    <location>
        <position position="128"/>
    </location>
</feature>
<protein>
    <recommendedName>
        <fullName evidence="4">MYND-type domain-containing protein</fullName>
    </recommendedName>
</protein>
<feature type="signal peptide" evidence="1">
    <location>
        <begin position="1"/>
        <end position="21"/>
    </location>
</feature>